<evidence type="ECO:0000256" key="7">
    <source>
        <dbReference type="ARBA" id="ARBA00023237"/>
    </source>
</evidence>
<evidence type="ECO:0000313" key="10">
    <source>
        <dbReference type="Proteomes" id="UP000295611"/>
    </source>
</evidence>
<evidence type="ECO:0000256" key="2">
    <source>
        <dbReference type="ARBA" id="ARBA00008163"/>
    </source>
</evidence>
<name>A0A4R7AYL6_9NEIS</name>
<feature type="signal peptide" evidence="8">
    <location>
        <begin position="1"/>
        <end position="24"/>
    </location>
</feature>
<dbReference type="RefSeq" id="WP_133683260.1">
    <property type="nucleotide sequence ID" value="NZ_SNZP01000015.1"/>
</dbReference>
<comment type="similarity">
    <text evidence="2">Belongs to the OmpP1/FadL family.</text>
</comment>
<accession>A0A4R7AYL6</accession>
<keyword evidence="7" id="KW-0998">Cell outer membrane</keyword>
<dbReference type="SUPFAM" id="SSF56935">
    <property type="entry name" value="Porins"/>
    <property type="match status" value="1"/>
</dbReference>
<keyword evidence="4" id="KW-0812">Transmembrane</keyword>
<dbReference type="GO" id="GO:0015483">
    <property type="term" value="F:long-chain fatty acid transporting porin activity"/>
    <property type="evidence" value="ECO:0007669"/>
    <property type="project" value="TreeGrafter"/>
</dbReference>
<comment type="caution">
    <text evidence="9">The sequence shown here is derived from an EMBL/GenBank/DDBJ whole genome shotgun (WGS) entry which is preliminary data.</text>
</comment>
<dbReference type="PANTHER" id="PTHR35093">
    <property type="entry name" value="OUTER MEMBRANE PROTEIN NMB0088-RELATED"/>
    <property type="match status" value="1"/>
</dbReference>
<reference evidence="9 10" key="1">
    <citation type="submission" date="2019-03" db="EMBL/GenBank/DDBJ databases">
        <title>Genomic Encyclopedia of Type Strains, Phase III (KMG-III): the genomes of soil and plant-associated and newly described type strains.</title>
        <authorList>
            <person name="Whitman W."/>
        </authorList>
    </citation>
    <scope>NUCLEOTIDE SEQUENCE [LARGE SCALE GENOMIC DNA]</scope>
    <source>
        <strain evidence="9 10">CECT 8976</strain>
    </source>
</reference>
<dbReference type="InterPro" id="IPR005017">
    <property type="entry name" value="OMPP1/FadL/TodX"/>
</dbReference>
<dbReference type="EMBL" id="SNZP01000015">
    <property type="protein sequence ID" value="TDR73022.1"/>
    <property type="molecule type" value="Genomic_DNA"/>
</dbReference>
<evidence type="ECO:0000256" key="8">
    <source>
        <dbReference type="SAM" id="SignalP"/>
    </source>
</evidence>
<keyword evidence="10" id="KW-1185">Reference proteome</keyword>
<proteinExistence type="inferred from homology"/>
<dbReference type="Pfam" id="PF03349">
    <property type="entry name" value="Toluene_X"/>
    <property type="match status" value="1"/>
</dbReference>
<protein>
    <submittedName>
        <fullName evidence="9">Long-chain fatty acid transport protein</fullName>
    </submittedName>
</protein>
<sequence length="478" mass="51291">MRLKLLSLSVMAMGAAALSGQALASGYNFGSQSVAAQGTAHANAAEAADPSTIYYNPAGMSELDGTQFQFGLTDVIPDSKYTDSGSSHRYLNGTTGLGLGGNQTNSSFAPSSVIAPTMYLSHKIDDKFTIGMGIFVPFGAKLGYGSNSVNRYALENISLQTINFNPSISFKLDEHNSFGFGLSAQYMKAKLQKAVDTQTGIFLYGAGLVQAGQVAQGTALMGLAPSLGDGQVTLDADGWGYGFNLGWLYKMDDHTRFGLAYRSRIRTTLDGTATWDYSGVSNVPAVQQALAASVHNTSSAHTTVDTPDSASASFYHDLTDKVAVMGTATWWGHSAMKNITINFDKSGEGAMVIQQGWKDSWTYALGMNYKYSDALLLRTGVAYEQSPVPNDNLRHVALPDSDRTWLSLGANYKFNKNNSIDFAYSYIWFKNANVNYTDSCNPTNVNSAGGSCTGNGETTKGSYKTNLQMIGLAYNYSF</sequence>
<evidence type="ECO:0000256" key="4">
    <source>
        <dbReference type="ARBA" id="ARBA00022692"/>
    </source>
</evidence>
<dbReference type="GO" id="GO:0009279">
    <property type="term" value="C:cell outer membrane"/>
    <property type="evidence" value="ECO:0007669"/>
    <property type="project" value="UniProtKB-SubCell"/>
</dbReference>
<evidence type="ECO:0000313" key="9">
    <source>
        <dbReference type="EMBL" id="TDR73022.1"/>
    </source>
</evidence>
<evidence type="ECO:0000256" key="5">
    <source>
        <dbReference type="ARBA" id="ARBA00022729"/>
    </source>
</evidence>
<dbReference type="PANTHER" id="PTHR35093:SF8">
    <property type="entry name" value="OUTER MEMBRANE PROTEIN NMB0088-RELATED"/>
    <property type="match status" value="1"/>
</dbReference>
<evidence type="ECO:0000256" key="6">
    <source>
        <dbReference type="ARBA" id="ARBA00023136"/>
    </source>
</evidence>
<keyword evidence="5 8" id="KW-0732">Signal</keyword>
<dbReference type="Proteomes" id="UP000295611">
    <property type="component" value="Unassembled WGS sequence"/>
</dbReference>
<dbReference type="Gene3D" id="2.40.160.60">
    <property type="entry name" value="Outer membrane protein transport protein (OMPP1/FadL/TodX)"/>
    <property type="match status" value="1"/>
</dbReference>
<organism evidence="9 10">
    <name type="scientific">Paludibacterium purpuratum</name>
    <dbReference type="NCBI Taxonomy" id="1144873"/>
    <lineage>
        <taxon>Bacteria</taxon>
        <taxon>Pseudomonadati</taxon>
        <taxon>Pseudomonadota</taxon>
        <taxon>Betaproteobacteria</taxon>
        <taxon>Neisseriales</taxon>
        <taxon>Chromobacteriaceae</taxon>
        <taxon>Paludibacterium</taxon>
    </lineage>
</organism>
<evidence type="ECO:0000256" key="3">
    <source>
        <dbReference type="ARBA" id="ARBA00022452"/>
    </source>
</evidence>
<dbReference type="AlphaFoldDB" id="A0A4R7AYL6"/>
<evidence type="ECO:0000256" key="1">
    <source>
        <dbReference type="ARBA" id="ARBA00004571"/>
    </source>
</evidence>
<keyword evidence="3" id="KW-1134">Transmembrane beta strand</keyword>
<comment type="subcellular location">
    <subcellularLocation>
        <location evidence="1">Cell outer membrane</location>
        <topology evidence="1">Multi-pass membrane protein</topology>
    </subcellularLocation>
</comment>
<gene>
    <name evidence="9" type="ORF">DFP86_11554</name>
</gene>
<dbReference type="OrthoDB" id="19849at2"/>
<feature type="chain" id="PRO_5020929607" evidence="8">
    <location>
        <begin position="25"/>
        <end position="478"/>
    </location>
</feature>
<keyword evidence="6" id="KW-0472">Membrane</keyword>